<dbReference type="Proteomes" id="UP000184512">
    <property type="component" value="Unassembled WGS sequence"/>
</dbReference>
<protein>
    <submittedName>
        <fullName evidence="1">Uncharacterized protein</fullName>
    </submittedName>
</protein>
<evidence type="ECO:0000313" key="1">
    <source>
        <dbReference type="EMBL" id="SHI99904.1"/>
    </source>
</evidence>
<keyword evidence="2" id="KW-1185">Reference proteome</keyword>
<dbReference type="AlphaFoldDB" id="A0A1M6FQG6"/>
<dbReference type="SUPFAM" id="SSF52540">
    <property type="entry name" value="P-loop containing nucleoside triphosphate hydrolases"/>
    <property type="match status" value="1"/>
</dbReference>
<accession>A0A1M6FQG6</accession>
<feature type="non-terminal residue" evidence="1">
    <location>
        <position position="789"/>
    </location>
</feature>
<proteinExistence type="predicted"/>
<dbReference type="EMBL" id="FQZG01000022">
    <property type="protein sequence ID" value="SHI99904.1"/>
    <property type="molecule type" value="Genomic_DNA"/>
</dbReference>
<dbReference type="RefSeq" id="WP_139280147.1">
    <property type="nucleotide sequence ID" value="NZ_FQZG01000022.1"/>
</dbReference>
<dbReference type="STRING" id="1123357.SAMN02745244_01509"/>
<reference evidence="1 2" key="1">
    <citation type="submission" date="2016-11" db="EMBL/GenBank/DDBJ databases">
        <authorList>
            <person name="Jaros S."/>
            <person name="Januszkiewicz K."/>
            <person name="Wedrychowicz H."/>
        </authorList>
    </citation>
    <scope>NUCLEOTIDE SEQUENCE [LARGE SCALE GENOMIC DNA]</scope>
    <source>
        <strain evidence="1 2">DSM 12906</strain>
    </source>
</reference>
<evidence type="ECO:0000313" key="2">
    <source>
        <dbReference type="Proteomes" id="UP000184512"/>
    </source>
</evidence>
<gene>
    <name evidence="1" type="ORF">SAMN02745244_01509</name>
</gene>
<sequence>MTGWVPWDRASAPEQLADYVLPDVVRRLLPAGLAQRLPGPGDGGTAQEKAQGVYEVLAAAGIRYVHEPTISPRGGQALRPPDQVLARTRQGTCIDLALVFAGACLDAGLWPMVVVVDSKSAAPAHAVVVLWLGGRWSLAGGEEGPFGEELFTSPPALDSGISVLEALRSGVDGSGAFVAVDVEALARHGETPPKPWDESVRRGYDVLTATSQPDGAWWWSLGADAGEARRARHGMELPEWPKPAFSVLSSPYTEPVNELSPLTQIKARSGRVPFLPREELHTLIDWSDPIAAAEGDSPSVAVVPKVGLGVITGVGGSGKTHLAAELCRRLAGQGWYAGFVSMKRERKEVGDKSPEAERGVTEEPSVDEADWLAGLDWLSGVVSPVLAVVDYADECSPEQLLRLLERLAMREYSTRVVFTARAEGQWLQDLDSALQRDNLGVRRDLALALARRHGNPGLVYLRTFQKFAPAGRSSGEGFSALATQTNWTTLDVVAQAWLAATTHVEHDQGAPKTRADLYDEILNREFRYWEDAIEGHLRNQWQVSRNRLAVVGATLTLVAPAPDEVRDVLGRLGEPEKGEPAWGLLGEVLGRLLDEPSGGLAVRPDPIGEHLLLRECRREPTLVDRILPRLPESPGESATRLRQQAFERNLQGVLRQWERATEVVSRAAQFDRQMAANLAEECLSVRPEMWPISLSHALRQGGVFASALEVLARRPDTPLPLDELTGIQSGHGALRGLALVATQATKPVMPERPGEADWAALAGWLNNLAARLSEVGDRVGALEAIREAV</sequence>
<dbReference type="Gene3D" id="3.40.50.300">
    <property type="entry name" value="P-loop containing nucleotide triphosphate hydrolases"/>
    <property type="match status" value="1"/>
</dbReference>
<dbReference type="InterPro" id="IPR027417">
    <property type="entry name" value="P-loop_NTPase"/>
</dbReference>
<organism evidence="1 2">
    <name type="scientific">Tessaracoccus bendigoensis DSM 12906</name>
    <dbReference type="NCBI Taxonomy" id="1123357"/>
    <lineage>
        <taxon>Bacteria</taxon>
        <taxon>Bacillati</taxon>
        <taxon>Actinomycetota</taxon>
        <taxon>Actinomycetes</taxon>
        <taxon>Propionibacteriales</taxon>
        <taxon>Propionibacteriaceae</taxon>
        <taxon>Tessaracoccus</taxon>
    </lineage>
</organism>
<dbReference type="OrthoDB" id="3260798at2"/>
<name>A0A1M6FQG6_9ACTN</name>